<protein>
    <recommendedName>
        <fullName evidence="4">ABC transporter domain-containing protein</fullName>
    </recommendedName>
</protein>
<dbReference type="GO" id="GO:0005524">
    <property type="term" value="F:ATP binding"/>
    <property type="evidence" value="ECO:0007669"/>
    <property type="project" value="UniProtKB-KW"/>
</dbReference>
<dbReference type="EMBL" id="FLUL01000001">
    <property type="protein sequence ID" value="SBW01158.1"/>
    <property type="molecule type" value="Genomic_DNA"/>
</dbReference>
<evidence type="ECO:0000313" key="5">
    <source>
        <dbReference type="EMBL" id="SBW01158.1"/>
    </source>
</evidence>
<reference evidence="5" key="1">
    <citation type="submission" date="2016-04" db="EMBL/GenBank/DDBJ databases">
        <authorList>
            <person name="Evans L.H."/>
            <person name="Alamgir A."/>
            <person name="Owens N."/>
            <person name="Weber N.D."/>
            <person name="Virtaneva K."/>
            <person name="Barbian K."/>
            <person name="Babar A."/>
            <person name="Rosenke K."/>
        </authorList>
    </citation>
    <scope>NUCLEOTIDE SEQUENCE</scope>
    <source>
        <strain evidence="5">86-2</strain>
    </source>
</reference>
<dbReference type="PANTHER" id="PTHR42939:SF1">
    <property type="entry name" value="ABC TRANSPORTER ATP-BINDING PROTEIN ALBC-RELATED"/>
    <property type="match status" value="1"/>
</dbReference>
<dbReference type="GO" id="GO:0016887">
    <property type="term" value="F:ATP hydrolysis activity"/>
    <property type="evidence" value="ECO:0007669"/>
    <property type="project" value="InterPro"/>
</dbReference>
<keyword evidence="3" id="KW-0067">ATP-binding</keyword>
<evidence type="ECO:0000256" key="1">
    <source>
        <dbReference type="ARBA" id="ARBA00022448"/>
    </source>
</evidence>
<evidence type="ECO:0000256" key="2">
    <source>
        <dbReference type="ARBA" id="ARBA00022741"/>
    </source>
</evidence>
<dbReference type="AlphaFoldDB" id="A0A212JP29"/>
<keyword evidence="2" id="KW-0547">Nucleotide-binding</keyword>
<dbReference type="InterPro" id="IPR003439">
    <property type="entry name" value="ABC_transporter-like_ATP-bd"/>
</dbReference>
<dbReference type="InterPro" id="IPR051782">
    <property type="entry name" value="ABC_Transporter_VariousFunc"/>
</dbReference>
<feature type="domain" description="ABC transporter" evidence="4">
    <location>
        <begin position="2"/>
        <end position="227"/>
    </location>
</feature>
<dbReference type="RefSeq" id="WP_296949519.1">
    <property type="nucleotide sequence ID" value="NZ_LT599021.1"/>
</dbReference>
<sequence length="230" mass="25611">MIKIEQISKTYGNQVALSDVSFSIQKGDIVGLLGVNGAGKSTLMKILAGGILADKGRVTFSGENILSNPLAIKKRIGYLSEDNPLYEDMYVKEYLEYVAGIYKVGHDAVSRVIEETGLEREYKKKIKALSKGNRQRVGIAQALVHNPEFLILDEATSGLDPNQRESLNTLFKELSKDKMILFSTHILFDVKAICSRVIFLDKGKLLIDKNIDEIDSIENTFHTLTNENNS</sequence>
<proteinExistence type="predicted"/>
<dbReference type="InterPro" id="IPR017871">
    <property type="entry name" value="ABC_transporter-like_CS"/>
</dbReference>
<evidence type="ECO:0000259" key="4">
    <source>
        <dbReference type="PROSITE" id="PS50893"/>
    </source>
</evidence>
<dbReference type="SUPFAM" id="SSF52540">
    <property type="entry name" value="P-loop containing nucleoside triphosphate hydrolases"/>
    <property type="match status" value="1"/>
</dbReference>
<dbReference type="SMART" id="SM00382">
    <property type="entry name" value="AAA"/>
    <property type="match status" value="1"/>
</dbReference>
<dbReference type="InterPro" id="IPR003593">
    <property type="entry name" value="AAA+_ATPase"/>
</dbReference>
<evidence type="ECO:0000256" key="3">
    <source>
        <dbReference type="ARBA" id="ARBA00022840"/>
    </source>
</evidence>
<accession>A0A212JP29</accession>
<organism evidence="5">
    <name type="scientific">uncultured Dysgonomonas sp</name>
    <dbReference type="NCBI Taxonomy" id="206096"/>
    <lineage>
        <taxon>Bacteria</taxon>
        <taxon>Pseudomonadati</taxon>
        <taxon>Bacteroidota</taxon>
        <taxon>Bacteroidia</taxon>
        <taxon>Bacteroidales</taxon>
        <taxon>Dysgonomonadaceae</taxon>
        <taxon>Dysgonomonas</taxon>
        <taxon>environmental samples</taxon>
    </lineage>
</organism>
<dbReference type="InterPro" id="IPR027417">
    <property type="entry name" value="P-loop_NTPase"/>
</dbReference>
<dbReference type="PANTHER" id="PTHR42939">
    <property type="entry name" value="ABC TRANSPORTER ATP-BINDING PROTEIN ALBC-RELATED"/>
    <property type="match status" value="1"/>
</dbReference>
<keyword evidence="1" id="KW-0813">Transport</keyword>
<dbReference type="PROSITE" id="PS00211">
    <property type="entry name" value="ABC_TRANSPORTER_1"/>
    <property type="match status" value="1"/>
</dbReference>
<dbReference type="PROSITE" id="PS50893">
    <property type="entry name" value="ABC_TRANSPORTER_2"/>
    <property type="match status" value="1"/>
</dbReference>
<dbReference type="Gene3D" id="3.40.50.300">
    <property type="entry name" value="P-loop containing nucleotide triphosphate hydrolases"/>
    <property type="match status" value="1"/>
</dbReference>
<name>A0A212JP29_9BACT</name>
<dbReference type="Pfam" id="PF00005">
    <property type="entry name" value="ABC_tran"/>
    <property type="match status" value="1"/>
</dbReference>
<gene>
    <name evidence="5" type="ORF">KL86DYS2_11977</name>
</gene>